<gene>
    <name evidence="2" type="ORF">F511_23056</name>
</gene>
<evidence type="ECO:0000313" key="3">
    <source>
        <dbReference type="Proteomes" id="UP000250235"/>
    </source>
</evidence>
<dbReference type="Proteomes" id="UP000250235">
    <property type="component" value="Unassembled WGS sequence"/>
</dbReference>
<dbReference type="OrthoDB" id="905355at2759"/>
<feature type="signal peptide" evidence="1">
    <location>
        <begin position="1"/>
        <end position="22"/>
    </location>
</feature>
<reference evidence="2 3" key="1">
    <citation type="journal article" date="2015" name="Proc. Natl. Acad. Sci. U.S.A.">
        <title>The resurrection genome of Boea hygrometrica: A blueprint for survival of dehydration.</title>
        <authorList>
            <person name="Xiao L."/>
            <person name="Yang G."/>
            <person name="Zhang L."/>
            <person name="Yang X."/>
            <person name="Zhao S."/>
            <person name="Ji Z."/>
            <person name="Zhou Q."/>
            <person name="Hu M."/>
            <person name="Wang Y."/>
            <person name="Chen M."/>
            <person name="Xu Y."/>
            <person name="Jin H."/>
            <person name="Xiao X."/>
            <person name="Hu G."/>
            <person name="Bao F."/>
            <person name="Hu Y."/>
            <person name="Wan P."/>
            <person name="Li L."/>
            <person name="Deng X."/>
            <person name="Kuang T."/>
            <person name="Xiang C."/>
            <person name="Zhu J.K."/>
            <person name="Oliver M.J."/>
            <person name="He Y."/>
        </authorList>
    </citation>
    <scope>NUCLEOTIDE SEQUENCE [LARGE SCALE GENOMIC DNA]</scope>
    <source>
        <strain evidence="3">cv. XS01</strain>
    </source>
</reference>
<feature type="chain" id="PRO_5016467734" evidence="1">
    <location>
        <begin position="23"/>
        <end position="151"/>
    </location>
</feature>
<name>A0A2Z7A959_9LAMI</name>
<sequence>MAVKSILIFLLVAVLATCSADAQRTIGIIHVNGTLYCTTNGNITGGPNASPTPVFANAALQVACEADVVALAPVNGTTNSNGAYLVVMIPLRNATINSIVSNCRLFVLTPLSSCDSALPARGLLSNLRFVKTVFGFLPLTYMAAAGFSLQP</sequence>
<dbReference type="AlphaFoldDB" id="A0A2Z7A959"/>
<evidence type="ECO:0000313" key="2">
    <source>
        <dbReference type="EMBL" id="KZV17373.1"/>
    </source>
</evidence>
<organism evidence="2 3">
    <name type="scientific">Dorcoceras hygrometricum</name>
    <dbReference type="NCBI Taxonomy" id="472368"/>
    <lineage>
        <taxon>Eukaryota</taxon>
        <taxon>Viridiplantae</taxon>
        <taxon>Streptophyta</taxon>
        <taxon>Embryophyta</taxon>
        <taxon>Tracheophyta</taxon>
        <taxon>Spermatophyta</taxon>
        <taxon>Magnoliopsida</taxon>
        <taxon>eudicotyledons</taxon>
        <taxon>Gunneridae</taxon>
        <taxon>Pentapetalae</taxon>
        <taxon>asterids</taxon>
        <taxon>lamiids</taxon>
        <taxon>Lamiales</taxon>
        <taxon>Gesneriaceae</taxon>
        <taxon>Didymocarpoideae</taxon>
        <taxon>Trichosporeae</taxon>
        <taxon>Loxocarpinae</taxon>
        <taxon>Dorcoceras</taxon>
    </lineage>
</organism>
<keyword evidence="3" id="KW-1185">Reference proteome</keyword>
<dbReference type="PANTHER" id="PTHR34458">
    <property type="entry name" value="POLLEN OLE E 1 ALLERGEN AND EXTENSIN FAMILY PROTEIN-RELATED"/>
    <property type="match status" value="1"/>
</dbReference>
<accession>A0A2Z7A959</accession>
<dbReference type="EMBL" id="KV018434">
    <property type="protein sequence ID" value="KZV17373.1"/>
    <property type="molecule type" value="Genomic_DNA"/>
</dbReference>
<dbReference type="PANTHER" id="PTHR34458:SF5">
    <property type="entry name" value="POLLEN OLE E 1 ALLERGEN AND EXTENSIN FAMILY PROTEIN"/>
    <property type="match status" value="1"/>
</dbReference>
<keyword evidence="1" id="KW-0732">Signal</keyword>
<proteinExistence type="predicted"/>
<protein>
    <submittedName>
        <fullName evidence="2">Phylloplanin</fullName>
    </submittedName>
</protein>
<evidence type="ECO:0000256" key="1">
    <source>
        <dbReference type="SAM" id="SignalP"/>
    </source>
</evidence>
<dbReference type="InterPro" id="IPR040404">
    <property type="entry name" value="Phylloplanin-like"/>
</dbReference>